<dbReference type="InterPro" id="IPR025955">
    <property type="entry name" value="TraC/Conjuga_ATPase"/>
</dbReference>
<gene>
    <name evidence="1" type="ORF">AABB31_01585</name>
</gene>
<dbReference type="AlphaFoldDB" id="A0AAN0M662"/>
<reference evidence="2" key="2">
    <citation type="submission" date="2024-08" db="EMBL/GenBank/DDBJ databases">
        <title>Phylogenomic analyses of a clade within the roseobacter group suggest taxonomic reassignments of species of the genera Aestuariivita, Citreicella, Loktanella, Nautella, Pelagibaca, Ruegeria, Thalassobius, Thiobacimonas and Tropicibacter, and the proposal o.</title>
        <authorList>
            <person name="Jeon C.O."/>
        </authorList>
    </citation>
    <scope>NUCLEOTIDE SEQUENCE [LARGE SCALE GENOMIC DNA]</scope>
    <source>
        <strain evidence="2">SS1-5</strain>
        <plasmid evidence="2">pSS1-5</plasmid>
    </source>
</reference>
<dbReference type="EMBL" id="CP151764">
    <property type="protein sequence ID" value="WZU65824.1"/>
    <property type="molecule type" value="Genomic_DNA"/>
</dbReference>
<protein>
    <submittedName>
        <fullName evidence="1">TraC family protein</fullName>
    </submittedName>
</protein>
<reference evidence="1 2" key="1">
    <citation type="submission" date="2024-04" db="EMBL/GenBank/DDBJ databases">
        <title>Phylogenomic analyses of a clade within the roseobacter group suggest taxonomic reassignments of species of the genera Aestuariivita, Citreicella, Loktanella, Nautella, Pelagibaca, Ruegeria, Thalassobius, Thiobacimonas and Tropicibacter, and the proposal o.</title>
        <authorList>
            <person name="Jeon C.O."/>
        </authorList>
    </citation>
    <scope>NUCLEOTIDE SEQUENCE [LARGE SCALE GENOMIC DNA]</scope>
    <source>
        <strain evidence="1 2">SS1-5</strain>
        <plasmid evidence="2">pSS1-5</plasmid>
    </source>
</reference>
<accession>A0AAN0M662</accession>
<evidence type="ECO:0000313" key="2">
    <source>
        <dbReference type="Proteomes" id="UP001470809"/>
    </source>
</evidence>
<organism evidence="1 2">
    <name type="scientific">Yoonia rhodophyticola</name>
    <dbReference type="NCBI Taxonomy" id="3137370"/>
    <lineage>
        <taxon>Bacteria</taxon>
        <taxon>Pseudomonadati</taxon>
        <taxon>Pseudomonadota</taxon>
        <taxon>Alphaproteobacteria</taxon>
        <taxon>Rhodobacterales</taxon>
        <taxon>Paracoccaceae</taxon>
        <taxon>Yoonia</taxon>
    </lineage>
</organism>
<proteinExistence type="predicted"/>
<keyword evidence="1" id="KW-0614">Plasmid</keyword>
<dbReference type="Proteomes" id="UP001470809">
    <property type="component" value="Plasmid pSS1-5"/>
</dbReference>
<dbReference type="Pfam" id="PF11130">
    <property type="entry name" value="TraC_F_IV"/>
    <property type="match status" value="1"/>
</dbReference>
<evidence type="ECO:0000313" key="1">
    <source>
        <dbReference type="EMBL" id="WZU65824.1"/>
    </source>
</evidence>
<keyword evidence="2" id="KW-1185">Reference proteome</keyword>
<sequence>MSFISQFLSSVLDDVPMTADERQQYVDHVLSDLLTYRVYEPQENLFYNEGTVGFLLEIPPVIGADVFRTLQTAITSYCPADGTIQFISWASPNLTPALISWSNHRFVQTPLMSRMVERRMAHFNNIRYGADGIVKCVPHRRRILVAGWLDGDPSTNHLKDLKEFRRNLVLALGERRTV</sequence>
<geneLocation type="plasmid" evidence="2">
    <name>pSS1-5</name>
</geneLocation>
<name>A0AAN0M662_9RHOB</name>